<dbReference type="Gene3D" id="2.160.20.120">
    <property type="match status" value="1"/>
</dbReference>
<dbReference type="EMBL" id="BMOB01000004">
    <property type="protein sequence ID" value="GGI84707.1"/>
    <property type="molecule type" value="Genomic_DNA"/>
</dbReference>
<protein>
    <recommendedName>
        <fullName evidence="2">Putative auto-transporter adhesin head GIN domain-containing protein</fullName>
    </recommendedName>
</protein>
<feature type="chain" id="PRO_5037529073" description="Putative auto-transporter adhesin head GIN domain-containing protein" evidence="1">
    <location>
        <begin position="21"/>
        <end position="313"/>
    </location>
</feature>
<dbReference type="RefSeq" id="WP_131776572.1">
    <property type="nucleotide sequence ID" value="NZ_BMOB01000004.1"/>
</dbReference>
<dbReference type="InterPro" id="IPR021255">
    <property type="entry name" value="DUF2807"/>
</dbReference>
<name>A0A917JUD8_9GAMM</name>
<gene>
    <name evidence="3" type="ORF">GCM10007966_11560</name>
</gene>
<comment type="caution">
    <text evidence="3">The sequence shown here is derived from an EMBL/GenBank/DDBJ whole genome shotgun (WGS) entry which is preliminary data.</text>
</comment>
<evidence type="ECO:0000256" key="1">
    <source>
        <dbReference type="SAM" id="SignalP"/>
    </source>
</evidence>
<organism evidence="3 4">
    <name type="scientific">Legionella impletisoli</name>
    <dbReference type="NCBI Taxonomy" id="343510"/>
    <lineage>
        <taxon>Bacteria</taxon>
        <taxon>Pseudomonadati</taxon>
        <taxon>Pseudomonadota</taxon>
        <taxon>Gammaproteobacteria</taxon>
        <taxon>Legionellales</taxon>
        <taxon>Legionellaceae</taxon>
        <taxon>Legionella</taxon>
    </lineage>
</organism>
<dbReference type="Proteomes" id="UP000630149">
    <property type="component" value="Unassembled WGS sequence"/>
</dbReference>
<dbReference type="Pfam" id="PF10988">
    <property type="entry name" value="DUF2807"/>
    <property type="match status" value="1"/>
</dbReference>
<evidence type="ECO:0000259" key="2">
    <source>
        <dbReference type="Pfam" id="PF10988"/>
    </source>
</evidence>
<dbReference type="AlphaFoldDB" id="A0A917JUD8"/>
<evidence type="ECO:0000313" key="3">
    <source>
        <dbReference type="EMBL" id="GGI84707.1"/>
    </source>
</evidence>
<reference evidence="3" key="1">
    <citation type="journal article" date="2014" name="Int. J. Syst. Evol. Microbiol.">
        <title>Complete genome sequence of Corynebacterium casei LMG S-19264T (=DSM 44701T), isolated from a smear-ripened cheese.</title>
        <authorList>
            <consortium name="US DOE Joint Genome Institute (JGI-PGF)"/>
            <person name="Walter F."/>
            <person name="Albersmeier A."/>
            <person name="Kalinowski J."/>
            <person name="Ruckert C."/>
        </authorList>
    </citation>
    <scope>NUCLEOTIDE SEQUENCE</scope>
    <source>
        <strain evidence="3">JCM 13919</strain>
    </source>
</reference>
<keyword evidence="4" id="KW-1185">Reference proteome</keyword>
<proteinExistence type="predicted"/>
<keyword evidence="1" id="KW-0732">Signal</keyword>
<accession>A0A917JUD8</accession>
<feature type="signal peptide" evidence="1">
    <location>
        <begin position="1"/>
        <end position="20"/>
    </location>
</feature>
<feature type="domain" description="Putative auto-transporter adhesin head GIN" evidence="2">
    <location>
        <begin position="39"/>
        <end position="182"/>
    </location>
</feature>
<dbReference type="OrthoDB" id="5641583at2"/>
<evidence type="ECO:0000313" key="4">
    <source>
        <dbReference type="Proteomes" id="UP000630149"/>
    </source>
</evidence>
<sequence length="313" mass="34821">MLRRSILLIFLMMLAGCAHRPSPPSTLPVIQQTRDVGTFNRVKVQGNINISLHSGYSKPKVILIGAATDLANVTTTLSNNTLVIIAGKGYPKHGPVTAKVHGRFLNRFEYQGNGIVKGTKINSNLIDFVLDNDKGNIILGGNLGVRKLNITSGTVDISGVRSHNLMMDLSGNANVKLKGMANVTSLTMVDKAQLSFYWVNSKALVVRGYDQSYIQLAGITDKLDVELCDKARFHGRYLRAERAFVKTFNQSVAEISAVKRQHTLASDASDIHFYNIPDMRTDFLAFDGSVLDMRDLRMPFIQEYTHYNKWIQM</sequence>
<dbReference type="PROSITE" id="PS51257">
    <property type="entry name" value="PROKAR_LIPOPROTEIN"/>
    <property type="match status" value="1"/>
</dbReference>
<reference evidence="3" key="2">
    <citation type="submission" date="2020-09" db="EMBL/GenBank/DDBJ databases">
        <authorList>
            <person name="Sun Q."/>
            <person name="Ohkuma M."/>
        </authorList>
    </citation>
    <scope>NUCLEOTIDE SEQUENCE</scope>
    <source>
        <strain evidence="3">JCM 13919</strain>
    </source>
</reference>